<evidence type="ECO:0000259" key="1">
    <source>
        <dbReference type="Pfam" id="PF18737"/>
    </source>
</evidence>
<evidence type="ECO:0000313" key="3">
    <source>
        <dbReference type="Proteomes" id="UP000199493"/>
    </source>
</evidence>
<sequence>MNEVLSYLEERREEFNRHLKIARMLESRVDESLDEGDEPIEIRHVNTLKSGLLIHLYNIVEAITTRTLETVGQTIVADRPANWKEKVLNEWVRAEIWSGEDRIGDGALKRLTELGATLASGNCPPGFSIKGEPGSWNDKSIKKVASRLECEIFLSGEVRRGAYEPYYRNDTTALTYLANRRNAIAHGAITFEEGAYDLTLNEIDQLANRILPYLKEVSISYQNYLENKLYLANEEVG</sequence>
<dbReference type="AlphaFoldDB" id="A0A1H8EUS7"/>
<dbReference type="EMBL" id="FODB01000005">
    <property type="protein sequence ID" value="SEN23140.1"/>
    <property type="molecule type" value="Genomic_DNA"/>
</dbReference>
<evidence type="ECO:0000313" key="2">
    <source>
        <dbReference type="EMBL" id="SEN23140.1"/>
    </source>
</evidence>
<reference evidence="2 3" key="1">
    <citation type="submission" date="2016-10" db="EMBL/GenBank/DDBJ databases">
        <authorList>
            <person name="de Groot N.N."/>
        </authorList>
    </citation>
    <scope>NUCLEOTIDE SEQUENCE [LARGE SCALE GENOMIC DNA]</scope>
    <source>
        <strain evidence="2 3">558</strain>
    </source>
</reference>
<dbReference type="RefSeq" id="WP_089674725.1">
    <property type="nucleotide sequence ID" value="NZ_FODB01000005.1"/>
</dbReference>
<dbReference type="STRING" id="77097.SAMN04490369_100578"/>
<proteinExistence type="predicted"/>
<dbReference type="Proteomes" id="UP000199493">
    <property type="component" value="Unassembled WGS sequence"/>
</dbReference>
<dbReference type="InterPro" id="IPR040788">
    <property type="entry name" value="HEPN_MAE_28990"/>
</dbReference>
<feature type="domain" description="MAE-28990/MAE-18760-like HEPN" evidence="1">
    <location>
        <begin position="166"/>
        <end position="230"/>
    </location>
</feature>
<dbReference type="Pfam" id="PF18737">
    <property type="entry name" value="HEPN_MAE_28990"/>
    <property type="match status" value="1"/>
</dbReference>
<gene>
    <name evidence="2" type="ORF">SAMN04490369_100578</name>
</gene>
<name>A0A1H8EUS7_9GAMM</name>
<organism evidence="2 3">
    <name type="scientific">Vreelandella aquamarina</name>
    <dbReference type="NCBI Taxonomy" id="77097"/>
    <lineage>
        <taxon>Bacteria</taxon>
        <taxon>Pseudomonadati</taxon>
        <taxon>Pseudomonadota</taxon>
        <taxon>Gammaproteobacteria</taxon>
        <taxon>Oceanospirillales</taxon>
        <taxon>Halomonadaceae</taxon>
        <taxon>Vreelandella</taxon>
    </lineage>
</organism>
<protein>
    <recommendedName>
        <fullName evidence="1">MAE-28990/MAE-18760-like HEPN domain-containing protein</fullName>
    </recommendedName>
</protein>
<accession>A0A1H8EUS7</accession>